<keyword evidence="1" id="KW-0812">Transmembrane</keyword>
<evidence type="ECO:0000256" key="1">
    <source>
        <dbReference type="SAM" id="Phobius"/>
    </source>
</evidence>
<feature type="transmembrane region" description="Helical" evidence="1">
    <location>
        <begin position="60"/>
        <end position="83"/>
    </location>
</feature>
<keyword evidence="1" id="KW-1133">Transmembrane helix</keyword>
<dbReference type="AlphaFoldDB" id="A0A7G5MZY5"/>
<evidence type="ECO:0000313" key="3">
    <source>
        <dbReference type="Proteomes" id="UP000515789"/>
    </source>
</evidence>
<feature type="transmembrane region" description="Helical" evidence="1">
    <location>
        <begin position="20"/>
        <end position="39"/>
    </location>
</feature>
<reference evidence="2 3" key="1">
    <citation type="submission" date="2019-04" db="EMBL/GenBank/DDBJ databases">
        <authorList>
            <person name="Schori C."/>
            <person name="Ahrens C."/>
        </authorList>
    </citation>
    <scope>NUCLEOTIDE SEQUENCE [LARGE SCALE GENOMIC DNA]</scope>
    <source>
        <strain evidence="2 3">DSM 2950</strain>
    </source>
</reference>
<dbReference type="EMBL" id="CP039126">
    <property type="protein sequence ID" value="QMW80178.1"/>
    <property type="molecule type" value="Genomic_DNA"/>
</dbReference>
<evidence type="ECO:0000313" key="2">
    <source>
        <dbReference type="EMBL" id="QMW80178.1"/>
    </source>
</evidence>
<organism evidence="2 3">
    <name type="scientific">Blautia producta</name>
    <dbReference type="NCBI Taxonomy" id="33035"/>
    <lineage>
        <taxon>Bacteria</taxon>
        <taxon>Bacillati</taxon>
        <taxon>Bacillota</taxon>
        <taxon>Clostridia</taxon>
        <taxon>Lachnospirales</taxon>
        <taxon>Lachnospiraceae</taxon>
        <taxon>Blautia</taxon>
    </lineage>
</organism>
<gene>
    <name evidence="2" type="ORF">E5259_22770</name>
</gene>
<name>A0A7G5MZY5_9FIRM</name>
<dbReference type="Proteomes" id="UP000515789">
    <property type="component" value="Chromosome"/>
</dbReference>
<sequence>MVESPGKKCGNPLSDLLLLYHIFFFCAMADFIFLFIYPVPKCMISREMLRHAQQNSRSAIAHIYTSLLLCISFPILPGSYFTFLLKNM</sequence>
<protein>
    <submittedName>
        <fullName evidence="2">Uncharacterized protein</fullName>
    </submittedName>
</protein>
<proteinExistence type="predicted"/>
<keyword evidence="1" id="KW-0472">Membrane</keyword>
<accession>A0A7G5MZY5</accession>